<dbReference type="GO" id="GO:0003676">
    <property type="term" value="F:nucleic acid binding"/>
    <property type="evidence" value="ECO:0007669"/>
    <property type="project" value="InterPro"/>
</dbReference>
<reference evidence="6" key="5">
    <citation type="journal article" date="2021" name="G3 (Bethesda)">
        <title>Aegilops tauschii genome assembly Aet v5.0 features greater sequence contiguity and improved annotation.</title>
        <authorList>
            <person name="Wang L."/>
            <person name="Zhu T."/>
            <person name="Rodriguez J.C."/>
            <person name="Deal K.R."/>
            <person name="Dubcovsky J."/>
            <person name="McGuire P.E."/>
            <person name="Lux T."/>
            <person name="Spannagl M."/>
            <person name="Mayer K.F.X."/>
            <person name="Baldrich P."/>
            <person name="Meyers B.C."/>
            <person name="Huo N."/>
            <person name="Gu Y.Q."/>
            <person name="Zhou H."/>
            <person name="Devos K.M."/>
            <person name="Bennetzen J.L."/>
            <person name="Unver T."/>
            <person name="Budak H."/>
            <person name="Gulick P.J."/>
            <person name="Galiba G."/>
            <person name="Kalapos B."/>
            <person name="Nelson D.R."/>
            <person name="Li P."/>
            <person name="You F.M."/>
            <person name="Luo M.C."/>
            <person name="Dvorak J."/>
        </authorList>
    </citation>
    <scope>NUCLEOTIDE SEQUENCE [LARGE SCALE GENOMIC DNA]</scope>
    <source>
        <strain evidence="6">cv. AL8/78</strain>
    </source>
</reference>
<keyword evidence="7" id="KW-1185">Reference proteome</keyword>
<name>A0A453EL93_AEGTS</name>
<dbReference type="PANTHER" id="PTHR23044">
    <property type="entry name" value="3'-5' EXONUCLEASE ERI1-RELATED"/>
    <property type="match status" value="1"/>
</dbReference>
<dbReference type="InterPro" id="IPR047201">
    <property type="entry name" value="ERI-1_3'hExo-like"/>
</dbReference>
<accession>A0A453EL93</accession>
<protein>
    <recommendedName>
        <fullName evidence="5">Exonuclease domain-containing protein</fullName>
    </recommendedName>
</protein>
<dbReference type="SMART" id="SM00479">
    <property type="entry name" value="EXOIII"/>
    <property type="match status" value="1"/>
</dbReference>
<organism evidence="6 7">
    <name type="scientific">Aegilops tauschii subsp. strangulata</name>
    <name type="common">Goatgrass</name>
    <dbReference type="NCBI Taxonomy" id="200361"/>
    <lineage>
        <taxon>Eukaryota</taxon>
        <taxon>Viridiplantae</taxon>
        <taxon>Streptophyta</taxon>
        <taxon>Embryophyta</taxon>
        <taxon>Tracheophyta</taxon>
        <taxon>Spermatophyta</taxon>
        <taxon>Magnoliopsida</taxon>
        <taxon>Liliopsida</taxon>
        <taxon>Poales</taxon>
        <taxon>Poaceae</taxon>
        <taxon>BOP clade</taxon>
        <taxon>Pooideae</taxon>
        <taxon>Triticodae</taxon>
        <taxon>Triticeae</taxon>
        <taxon>Triticinae</taxon>
        <taxon>Aegilops</taxon>
    </lineage>
</organism>
<feature type="region of interest" description="Disordered" evidence="4">
    <location>
        <begin position="219"/>
        <end position="247"/>
    </location>
</feature>
<reference evidence="6" key="3">
    <citation type="journal article" date="2017" name="Nature">
        <title>Genome sequence of the progenitor of the wheat D genome Aegilops tauschii.</title>
        <authorList>
            <person name="Luo M.C."/>
            <person name="Gu Y.Q."/>
            <person name="Puiu D."/>
            <person name="Wang H."/>
            <person name="Twardziok S.O."/>
            <person name="Deal K.R."/>
            <person name="Huo N."/>
            <person name="Zhu T."/>
            <person name="Wang L."/>
            <person name="Wang Y."/>
            <person name="McGuire P.E."/>
            <person name="Liu S."/>
            <person name="Long H."/>
            <person name="Ramasamy R.K."/>
            <person name="Rodriguez J.C."/>
            <person name="Van S.L."/>
            <person name="Yuan L."/>
            <person name="Wang Z."/>
            <person name="Xia Z."/>
            <person name="Xiao L."/>
            <person name="Anderson O.D."/>
            <person name="Ouyang S."/>
            <person name="Liang Y."/>
            <person name="Zimin A.V."/>
            <person name="Pertea G."/>
            <person name="Qi P."/>
            <person name="Bennetzen J.L."/>
            <person name="Dai X."/>
            <person name="Dawson M.W."/>
            <person name="Muller H.G."/>
            <person name="Kugler K."/>
            <person name="Rivarola-Duarte L."/>
            <person name="Spannagl M."/>
            <person name="Mayer K.F.X."/>
            <person name="Lu F.H."/>
            <person name="Bevan M.W."/>
            <person name="Leroy P."/>
            <person name="Li P."/>
            <person name="You F.M."/>
            <person name="Sun Q."/>
            <person name="Liu Z."/>
            <person name="Lyons E."/>
            <person name="Wicker T."/>
            <person name="Salzberg S.L."/>
            <person name="Devos K.M."/>
            <person name="Dvorak J."/>
        </authorList>
    </citation>
    <scope>NUCLEOTIDE SEQUENCE [LARGE SCALE GENOMIC DNA]</scope>
    <source>
        <strain evidence="6">cv. AL8/78</strain>
    </source>
</reference>
<evidence type="ECO:0000256" key="4">
    <source>
        <dbReference type="SAM" id="MobiDB-lite"/>
    </source>
</evidence>
<keyword evidence="3" id="KW-0269">Exonuclease</keyword>
<proteinExistence type="predicted"/>
<dbReference type="CDD" id="cd06133">
    <property type="entry name" value="ERI-1_3'hExo_like"/>
    <property type="match status" value="1"/>
</dbReference>
<keyword evidence="2" id="KW-0378">Hydrolase</keyword>
<dbReference type="Gene3D" id="3.30.420.10">
    <property type="entry name" value="Ribonuclease H-like superfamily/Ribonuclease H"/>
    <property type="match status" value="1"/>
</dbReference>
<dbReference type="Gramene" id="AET3Gv20384100.17">
    <property type="protein sequence ID" value="AET3Gv20384100.17"/>
    <property type="gene ID" value="AET3Gv20384100"/>
</dbReference>
<evidence type="ECO:0000313" key="6">
    <source>
        <dbReference type="EnsemblPlants" id="AET3Gv20384100.17"/>
    </source>
</evidence>
<dbReference type="InterPro" id="IPR036397">
    <property type="entry name" value="RNaseH_sf"/>
</dbReference>
<reference evidence="7" key="2">
    <citation type="journal article" date="2017" name="Nat. Plants">
        <title>The Aegilops tauschii genome reveals multiple impacts of transposons.</title>
        <authorList>
            <person name="Zhao G."/>
            <person name="Zou C."/>
            <person name="Li K."/>
            <person name="Wang K."/>
            <person name="Li T."/>
            <person name="Gao L."/>
            <person name="Zhang X."/>
            <person name="Wang H."/>
            <person name="Yang Z."/>
            <person name="Liu X."/>
            <person name="Jiang W."/>
            <person name="Mao L."/>
            <person name="Kong X."/>
            <person name="Jiao Y."/>
            <person name="Jia J."/>
        </authorList>
    </citation>
    <scope>NUCLEOTIDE SEQUENCE [LARGE SCALE GENOMIC DNA]</scope>
    <source>
        <strain evidence="7">cv. AL8/78</strain>
    </source>
</reference>
<feature type="compositionally biased region" description="Low complexity" evidence="4">
    <location>
        <begin position="226"/>
        <end position="246"/>
    </location>
</feature>
<evidence type="ECO:0000313" key="7">
    <source>
        <dbReference type="Proteomes" id="UP000015105"/>
    </source>
</evidence>
<dbReference type="PANTHER" id="PTHR23044:SF60">
    <property type="entry name" value="OS01G0618000 PROTEIN"/>
    <property type="match status" value="1"/>
</dbReference>
<sequence>RFSEFSRTSSNMAAIMAARGQRQVQDFDFFVVVDFEATCVKDARIFPQEIIEFPAVLVDGATGRIESAFRRYVRPKHHPVLTQFCRELTGIRQEDVDGGVELGEALWMHDSWLKAATAGAGSLAVVTWGDWDCRTMLESECRFKGIEKPSYFDRWINLRVPFQAALGGGGRVTLQEAVRAAGLDWEGRLHCGLDDARKTARLLVELMLRGVKMTITGSLASPPPIHQKQQLPIQQKKQQQQPHQPHMISPCGGSPGTCFCYCRVPTRGGVVSVPGPMQGKCFFGCGNWTPAMGPVCPYFVWTN</sequence>
<feature type="domain" description="Exonuclease" evidence="5">
    <location>
        <begin position="29"/>
        <end position="212"/>
    </location>
</feature>
<dbReference type="Pfam" id="PF00929">
    <property type="entry name" value="RNase_T"/>
    <property type="match status" value="1"/>
</dbReference>
<dbReference type="InterPro" id="IPR051274">
    <property type="entry name" value="3-5_Exoribonuclease"/>
</dbReference>
<evidence type="ECO:0000256" key="3">
    <source>
        <dbReference type="ARBA" id="ARBA00022839"/>
    </source>
</evidence>
<dbReference type="AlphaFoldDB" id="A0A453EL93"/>
<dbReference type="GO" id="GO:0000175">
    <property type="term" value="F:3'-5'-RNA exonuclease activity"/>
    <property type="evidence" value="ECO:0007669"/>
    <property type="project" value="InterPro"/>
</dbReference>
<dbReference type="InterPro" id="IPR013520">
    <property type="entry name" value="Ribonucl_H"/>
</dbReference>
<reference evidence="7" key="1">
    <citation type="journal article" date="2014" name="Science">
        <title>Ancient hybridizations among the ancestral genomes of bread wheat.</title>
        <authorList>
            <consortium name="International Wheat Genome Sequencing Consortium,"/>
            <person name="Marcussen T."/>
            <person name="Sandve S.R."/>
            <person name="Heier L."/>
            <person name="Spannagl M."/>
            <person name="Pfeifer M."/>
            <person name="Jakobsen K.S."/>
            <person name="Wulff B.B."/>
            <person name="Steuernagel B."/>
            <person name="Mayer K.F."/>
            <person name="Olsen O.A."/>
        </authorList>
    </citation>
    <scope>NUCLEOTIDE SEQUENCE [LARGE SCALE GENOMIC DNA]</scope>
    <source>
        <strain evidence="7">cv. AL8/78</strain>
    </source>
</reference>
<dbReference type="EnsemblPlants" id="AET3Gv20384100.17">
    <property type="protein sequence ID" value="AET3Gv20384100.17"/>
    <property type="gene ID" value="AET3Gv20384100"/>
</dbReference>
<evidence type="ECO:0000256" key="1">
    <source>
        <dbReference type="ARBA" id="ARBA00022722"/>
    </source>
</evidence>
<dbReference type="Proteomes" id="UP000015105">
    <property type="component" value="Chromosome 3D"/>
</dbReference>
<dbReference type="SUPFAM" id="SSF53098">
    <property type="entry name" value="Ribonuclease H-like"/>
    <property type="match status" value="1"/>
</dbReference>
<evidence type="ECO:0000259" key="5">
    <source>
        <dbReference type="SMART" id="SM00479"/>
    </source>
</evidence>
<evidence type="ECO:0000256" key="2">
    <source>
        <dbReference type="ARBA" id="ARBA00022801"/>
    </source>
</evidence>
<reference evidence="6" key="4">
    <citation type="submission" date="2019-03" db="UniProtKB">
        <authorList>
            <consortium name="EnsemblPlants"/>
        </authorList>
    </citation>
    <scope>IDENTIFICATION</scope>
</reference>
<keyword evidence="1" id="KW-0540">Nuclease</keyword>
<dbReference type="InterPro" id="IPR012337">
    <property type="entry name" value="RNaseH-like_sf"/>
</dbReference>